<feature type="transmembrane region" description="Helical" evidence="1">
    <location>
        <begin position="368"/>
        <end position="388"/>
    </location>
</feature>
<keyword evidence="1" id="KW-0812">Transmembrane</keyword>
<feature type="transmembrane region" description="Helical" evidence="1">
    <location>
        <begin position="336"/>
        <end position="356"/>
    </location>
</feature>
<feature type="transmembrane region" description="Helical" evidence="1">
    <location>
        <begin position="182"/>
        <end position="215"/>
    </location>
</feature>
<dbReference type="AlphaFoldDB" id="A0A562TQ17"/>
<feature type="transmembrane region" description="Helical" evidence="1">
    <location>
        <begin position="221"/>
        <end position="244"/>
    </location>
</feature>
<feature type="transmembrane region" description="Helical" evidence="1">
    <location>
        <begin position="5"/>
        <end position="21"/>
    </location>
</feature>
<reference evidence="2 3" key="1">
    <citation type="submission" date="2019-07" db="EMBL/GenBank/DDBJ databases">
        <title>Genomic Encyclopedia of Archaeal and Bacterial Type Strains, Phase II (KMG-II): from individual species to whole genera.</title>
        <authorList>
            <person name="Goeker M."/>
        </authorList>
    </citation>
    <scope>NUCLEOTIDE SEQUENCE [LARGE SCALE GENOMIC DNA]</scope>
    <source>
        <strain evidence="2 3">ATCC BAA-1854</strain>
    </source>
</reference>
<feature type="transmembrane region" description="Helical" evidence="1">
    <location>
        <begin position="58"/>
        <end position="82"/>
    </location>
</feature>
<evidence type="ECO:0000313" key="3">
    <source>
        <dbReference type="Proteomes" id="UP000317010"/>
    </source>
</evidence>
<feature type="transmembrane region" description="Helical" evidence="1">
    <location>
        <begin position="395"/>
        <end position="414"/>
    </location>
</feature>
<dbReference type="EMBL" id="VLLI01000015">
    <property type="protein sequence ID" value="TWI95622.1"/>
    <property type="molecule type" value="Genomic_DNA"/>
</dbReference>
<sequence length="419" mass="47347">MQGILIFLCCSVFMIGTYLVWPSRYNVMAHLNVGFIFIAYFIPAVILKDQEDFSSDVVSLYTLILFVGALFYIIGLYLGFLIKPVRFSNFSFALLDTEVYKKKIIKVTKVFLIGGIIGQILGYLMMGFVPAFAADPVAAKFFRGVYQVPFYVSIVYLSSFFILTTVTPIAIIVWYNDKKKKPFLLGAIIAVALMSVSLSRGPAFSGVVLAVAIIMSFKNRWTFTFLIVFLISIYLLSSVFYFVIGVRDFDKVSSNFKDDHLFWRIASAGSIDIQDQLTFMDFFNKNPLWTYGRTVLGGLIPSHYEWNPAVYTLRVTNPGEDITTLISGGKRLAAPLWGYVSFQWIGVVAFCFLSGFLKGLFLKFTKYWIYKSQSILVATVIIVINISIFASLSEFFTLSIYALPPVIVLIFYAFRVKVS</sequence>
<keyword evidence="1" id="KW-1133">Transmembrane helix</keyword>
<accession>A0A562TQ17</accession>
<keyword evidence="1" id="KW-0472">Membrane</keyword>
<protein>
    <recommendedName>
        <fullName evidence="4">Oligosaccharide repeat unit polymerase</fullName>
    </recommendedName>
</protein>
<evidence type="ECO:0000256" key="1">
    <source>
        <dbReference type="SAM" id="Phobius"/>
    </source>
</evidence>
<feature type="transmembrane region" description="Helical" evidence="1">
    <location>
        <begin position="110"/>
        <end position="134"/>
    </location>
</feature>
<organism evidence="2 3">
    <name type="scientific">Mucilaginibacter frigoritolerans</name>
    <dbReference type="NCBI Taxonomy" id="652788"/>
    <lineage>
        <taxon>Bacteria</taxon>
        <taxon>Pseudomonadati</taxon>
        <taxon>Bacteroidota</taxon>
        <taxon>Sphingobacteriia</taxon>
        <taxon>Sphingobacteriales</taxon>
        <taxon>Sphingobacteriaceae</taxon>
        <taxon>Mucilaginibacter</taxon>
    </lineage>
</organism>
<feature type="transmembrane region" description="Helical" evidence="1">
    <location>
        <begin position="154"/>
        <end position="175"/>
    </location>
</feature>
<name>A0A562TQ17_9SPHI</name>
<keyword evidence="3" id="KW-1185">Reference proteome</keyword>
<evidence type="ECO:0000313" key="2">
    <source>
        <dbReference type="EMBL" id="TWI95622.1"/>
    </source>
</evidence>
<gene>
    <name evidence="2" type="ORF">JN11_04362</name>
</gene>
<proteinExistence type="predicted"/>
<feature type="transmembrane region" description="Helical" evidence="1">
    <location>
        <begin position="28"/>
        <end position="46"/>
    </location>
</feature>
<evidence type="ECO:0008006" key="4">
    <source>
        <dbReference type="Google" id="ProtNLM"/>
    </source>
</evidence>
<dbReference type="Proteomes" id="UP000317010">
    <property type="component" value="Unassembled WGS sequence"/>
</dbReference>
<comment type="caution">
    <text evidence="2">The sequence shown here is derived from an EMBL/GenBank/DDBJ whole genome shotgun (WGS) entry which is preliminary data.</text>
</comment>